<dbReference type="InterPro" id="IPR014756">
    <property type="entry name" value="Ig_E-set"/>
</dbReference>
<dbReference type="InterPro" id="IPR017868">
    <property type="entry name" value="Filamin/ABP280_repeat-like"/>
</dbReference>
<dbReference type="PANTHER" id="PTHR38537:SF13">
    <property type="entry name" value="JITTERBUG, ISOFORM N"/>
    <property type="match status" value="1"/>
</dbReference>
<dbReference type="InterPro" id="IPR013783">
    <property type="entry name" value="Ig-like_fold"/>
</dbReference>
<dbReference type="PROSITE" id="PS50194">
    <property type="entry name" value="FILAMIN_REPEAT"/>
    <property type="match status" value="2"/>
</dbReference>
<proteinExistence type="inferred from homology"/>
<keyword evidence="2" id="KW-0677">Repeat</keyword>
<dbReference type="Proteomes" id="UP000887565">
    <property type="component" value="Unplaced"/>
</dbReference>
<evidence type="ECO:0000256" key="1">
    <source>
        <dbReference type="ARBA" id="ARBA00009238"/>
    </source>
</evidence>
<dbReference type="OMA" id="YNLNITW"/>
<dbReference type="SUPFAM" id="SSF81296">
    <property type="entry name" value="E set domains"/>
    <property type="match status" value="2"/>
</dbReference>
<accession>A0A915KZF4</accession>
<feature type="repeat" description="Filamin" evidence="3">
    <location>
        <begin position="104"/>
        <end position="189"/>
    </location>
</feature>
<evidence type="ECO:0000313" key="4">
    <source>
        <dbReference type="Proteomes" id="UP000887565"/>
    </source>
</evidence>
<feature type="repeat" description="Filamin" evidence="3">
    <location>
        <begin position="10"/>
        <end position="103"/>
    </location>
</feature>
<evidence type="ECO:0000313" key="5">
    <source>
        <dbReference type="WBParaSite" id="nRc.2.0.1.t44313-RA"/>
    </source>
</evidence>
<protein>
    <submittedName>
        <fullName evidence="5">Uncharacterized protein</fullName>
    </submittedName>
</protein>
<dbReference type="SMART" id="SM00557">
    <property type="entry name" value="IG_FLMN"/>
    <property type="match status" value="2"/>
</dbReference>
<dbReference type="GO" id="GO:0030036">
    <property type="term" value="P:actin cytoskeleton organization"/>
    <property type="evidence" value="ECO:0007669"/>
    <property type="project" value="InterPro"/>
</dbReference>
<name>A0A915KZF4_ROMCU</name>
<dbReference type="WBParaSite" id="nRc.2.0.1.t44313-RA">
    <property type="protein sequence ID" value="nRc.2.0.1.t44313-RA"/>
    <property type="gene ID" value="nRc.2.0.1.g44313"/>
</dbReference>
<evidence type="ECO:0000256" key="2">
    <source>
        <dbReference type="ARBA" id="ARBA00022737"/>
    </source>
</evidence>
<reference evidence="5" key="1">
    <citation type="submission" date="2022-11" db="UniProtKB">
        <authorList>
            <consortium name="WormBaseParasite"/>
        </authorList>
    </citation>
    <scope>IDENTIFICATION</scope>
</reference>
<dbReference type="Gene3D" id="2.60.40.10">
    <property type="entry name" value="Immunoglobulins"/>
    <property type="match status" value="2"/>
</dbReference>
<comment type="similarity">
    <text evidence="1">Belongs to the filamin family.</text>
</comment>
<evidence type="ECO:0000256" key="3">
    <source>
        <dbReference type="PROSITE-ProRule" id="PRU00087"/>
    </source>
</evidence>
<dbReference type="Pfam" id="PF00630">
    <property type="entry name" value="Filamin"/>
    <property type="match status" value="2"/>
</dbReference>
<keyword evidence="4" id="KW-1185">Reference proteome</keyword>
<organism evidence="4 5">
    <name type="scientific">Romanomermis culicivorax</name>
    <name type="common">Nematode worm</name>
    <dbReference type="NCBI Taxonomy" id="13658"/>
    <lineage>
        <taxon>Eukaryota</taxon>
        <taxon>Metazoa</taxon>
        <taxon>Ecdysozoa</taxon>
        <taxon>Nematoda</taxon>
        <taxon>Enoplea</taxon>
        <taxon>Dorylaimia</taxon>
        <taxon>Mermithida</taxon>
        <taxon>Mermithoidea</taxon>
        <taxon>Mermithidae</taxon>
        <taxon>Romanomermis</taxon>
    </lineage>
</organism>
<dbReference type="GO" id="GO:0051015">
    <property type="term" value="F:actin filament binding"/>
    <property type="evidence" value="ECO:0007669"/>
    <property type="project" value="InterPro"/>
</dbReference>
<dbReference type="PANTHER" id="PTHR38537">
    <property type="entry name" value="JITTERBUG, ISOFORM N"/>
    <property type="match status" value="1"/>
</dbReference>
<dbReference type="InterPro" id="IPR044801">
    <property type="entry name" value="Filamin"/>
</dbReference>
<dbReference type="AlphaFoldDB" id="A0A915KZF4"/>
<sequence>MSLDQESYGLKDTDSSKVTLTGDGFKTAKTNEEAEFFIDGSLAGPGSPICMMTGQRADIPVTMTPVGNNVWRASYTPFVTGTYNLNITWDKKPVKGSPFKVNVLSSADAGKVVVNTEPLPTGVIGRDMKATIDTRRSGPGELTAQCIGPNKIAFCDLDDQKDGTYLLTIKAQEVGKHTLVVKYNGEHVS</sequence>
<dbReference type="InterPro" id="IPR001298">
    <property type="entry name" value="Filamin/ABP280_rpt"/>
</dbReference>